<evidence type="ECO:0000256" key="9">
    <source>
        <dbReference type="SAM" id="Coils"/>
    </source>
</evidence>
<dbReference type="InterPro" id="IPR003423">
    <property type="entry name" value="OMP_efflux"/>
</dbReference>
<feature type="transmembrane region" description="Helical" evidence="10">
    <location>
        <begin position="1054"/>
        <end position="1071"/>
    </location>
</feature>
<evidence type="ECO:0000313" key="12">
    <source>
        <dbReference type="Proteomes" id="UP000236735"/>
    </source>
</evidence>
<feature type="transmembrane region" description="Helical" evidence="10">
    <location>
        <begin position="986"/>
        <end position="1005"/>
    </location>
</feature>
<feature type="transmembrane region" description="Helical" evidence="10">
    <location>
        <begin position="391"/>
        <end position="414"/>
    </location>
</feature>
<organism evidence="11 12">
    <name type="scientific">Xylanibacter ruminicola</name>
    <name type="common">Prevotella ruminicola</name>
    <dbReference type="NCBI Taxonomy" id="839"/>
    <lineage>
        <taxon>Bacteria</taxon>
        <taxon>Pseudomonadati</taxon>
        <taxon>Bacteroidota</taxon>
        <taxon>Bacteroidia</taxon>
        <taxon>Bacteroidales</taxon>
        <taxon>Prevotellaceae</taxon>
        <taxon>Xylanibacter</taxon>
    </lineage>
</organism>
<comment type="similarity">
    <text evidence="3">Belongs to the resistance-nodulation-cell division (RND) (TC 2.A.6) family.</text>
</comment>
<name>A0A1H5X6J1_XYLRU</name>
<dbReference type="InterPro" id="IPR027463">
    <property type="entry name" value="AcrB_DN_DC_subdom"/>
</dbReference>
<dbReference type="SUPFAM" id="SSF82714">
    <property type="entry name" value="Multidrug efflux transporter AcrB TolC docking domain, DN and DC subdomains"/>
    <property type="match status" value="2"/>
</dbReference>
<feature type="coiled-coil region" evidence="9">
    <location>
        <begin position="1344"/>
        <end position="1371"/>
    </location>
</feature>
<dbReference type="InterPro" id="IPR004763">
    <property type="entry name" value="CusA-like"/>
</dbReference>
<feature type="transmembrane region" description="Helical" evidence="10">
    <location>
        <begin position="913"/>
        <end position="932"/>
    </location>
</feature>
<dbReference type="SUPFAM" id="SSF82866">
    <property type="entry name" value="Multidrug efflux transporter AcrB transmembrane domain"/>
    <property type="match status" value="2"/>
</dbReference>
<evidence type="ECO:0000256" key="10">
    <source>
        <dbReference type="SAM" id="Phobius"/>
    </source>
</evidence>
<feature type="transmembrane region" description="Helical" evidence="10">
    <location>
        <begin position="443"/>
        <end position="465"/>
    </location>
</feature>
<dbReference type="SUPFAM" id="SSF82693">
    <property type="entry name" value="Multidrug efflux transporter AcrB pore domain, PN1, PN2, PC1 and PC2 subdomains"/>
    <property type="match status" value="3"/>
</dbReference>
<feature type="transmembrane region" description="Helical" evidence="10">
    <location>
        <begin position="339"/>
        <end position="358"/>
    </location>
</feature>
<dbReference type="Gene3D" id="3.30.70.1430">
    <property type="entry name" value="Multidrug efflux transporter AcrB pore domain"/>
    <property type="match status" value="2"/>
</dbReference>
<gene>
    <name evidence="11" type="ORF">SAMN05216354_2660</name>
</gene>
<feature type="transmembrane region" description="Helical" evidence="10">
    <location>
        <begin position="365"/>
        <end position="385"/>
    </location>
</feature>
<keyword evidence="4" id="KW-0813">Transport</keyword>
<dbReference type="PRINTS" id="PR00702">
    <property type="entry name" value="ACRIFLAVINRP"/>
</dbReference>
<evidence type="ECO:0000256" key="5">
    <source>
        <dbReference type="ARBA" id="ARBA00022475"/>
    </source>
</evidence>
<dbReference type="InterPro" id="IPR001036">
    <property type="entry name" value="Acrflvin-R"/>
</dbReference>
<evidence type="ECO:0000256" key="8">
    <source>
        <dbReference type="ARBA" id="ARBA00023136"/>
    </source>
</evidence>
<dbReference type="SUPFAM" id="SSF56954">
    <property type="entry name" value="Outer membrane efflux proteins (OEP)"/>
    <property type="match status" value="1"/>
</dbReference>
<evidence type="ECO:0000313" key="11">
    <source>
        <dbReference type="EMBL" id="SEG07342.1"/>
    </source>
</evidence>
<comment type="similarity">
    <text evidence="2">Belongs to the outer membrane factor (OMF) (TC 1.B.17) family.</text>
</comment>
<evidence type="ECO:0000256" key="3">
    <source>
        <dbReference type="ARBA" id="ARBA00010942"/>
    </source>
</evidence>
<dbReference type="GO" id="GO:0042910">
    <property type="term" value="F:xenobiotic transmembrane transporter activity"/>
    <property type="evidence" value="ECO:0007669"/>
    <property type="project" value="TreeGrafter"/>
</dbReference>
<dbReference type="GO" id="GO:0008324">
    <property type="term" value="F:monoatomic cation transmembrane transporter activity"/>
    <property type="evidence" value="ECO:0007669"/>
    <property type="project" value="InterPro"/>
</dbReference>
<keyword evidence="7 10" id="KW-1133">Transmembrane helix</keyword>
<dbReference type="GO" id="GO:0015562">
    <property type="term" value="F:efflux transmembrane transporter activity"/>
    <property type="evidence" value="ECO:0007669"/>
    <property type="project" value="InterPro"/>
</dbReference>
<dbReference type="Gene3D" id="3.30.70.1440">
    <property type="entry name" value="Multidrug efflux transporter AcrB pore domain"/>
    <property type="match status" value="1"/>
</dbReference>
<evidence type="ECO:0000256" key="2">
    <source>
        <dbReference type="ARBA" id="ARBA00007613"/>
    </source>
</evidence>
<proteinExistence type="inferred from homology"/>
<dbReference type="Gene3D" id="3.30.70.1320">
    <property type="entry name" value="Multidrug efflux transporter AcrB pore domain like"/>
    <property type="match status" value="1"/>
</dbReference>
<feature type="transmembrane region" description="Helical" evidence="10">
    <location>
        <begin position="938"/>
        <end position="960"/>
    </location>
</feature>
<sequence>MINRIIYYSIHHKFVVLLLLAAIVGGGLYSMRNINVDSTPDITDNQVQVITSAPNLSTLDIEQFVTYPVELAMANLPGVEDIRSVSRFGLSVVTVVFREDMGTYLPRQLVKEKLDEVEEQIPEGFGKPEMGPITTGLGEIFQYTLQPCDTSGYTPQELRTMQDWVVKRQLSMIPGVVEVNSFGGSIKQYEIALSSEQLNARRVTMQEVFDALSKNNVNTGGAYIEKDHMANFIRGEGLVKSIDDIKQIVVKHEGGVPVLISDVAEDVRFGHQVRYGAFTQDGHEAVGGMILMLKGANSDKVVTAVKERMEEVQKSLPADVRIVPFLDRSNLIARTTGTIAQNLIEGALIVIFVLVLLMGSVRGGIITASVIPLALLFAFIMMYLFGVSANLMSLGAIDFGIIVDGAVIIVEGIVARVERLLDEKTDGQTTAGSMAHISYESAATMMGSAFFGQLIILIVFTPILFLTGVSGKMFQPMAYTFAFAILGALILCLTYVPVASELMLRPMKSGRSLLARMEAWLKGLSERIMQRIQGWYAPLLIYSLSRKRLVLGIAVGLFLIAGLIFSRMGGEFIPELDEGDIAMQTFLRPGSSLQETVKREQEVERLLLQNFPDEIKTVCARIGVADIPTDPMGFDYTDSFIILEKDKSKWKKASTKEELIERMLEVLNTLPGLNFSFSQPVALRFNELLTGVREDIAVKVYGEDLDTLNVIGEKMAAIISRIDGAEDVALERTAGLPQITVRYDRERIARYGLDIQKLNSYVSAAFAGAKAGVIFEGEKRFDMVIRLDQKERQSIDDIQNLYIDLPNGELIPLKEVARVSYEPGPMQISRDRASRRIYVGVNVRGRDVQSLVDEIQERLDAQLQLPVGYHITYGGEFQNLEDARQRLTVVMPIALLLIFVLLYFALRSVRQALMIYIAVPLATIGGILALALRGMPFSISAGVGFIVLFGVAVLNGLVLINRFNTLQAEGVSDLRKRIMTGTRERLRPILLTATAAMLGFLPMAISSSAGAEVQRPLATVVIGGLFSATVLTLIVVPILYALEEKTIRMKMNKHIATGIALACLLVSPSTLKAQQTISLEEAQRMAVDRYPAMRAARLNTQSAEALKKSALDLGETEISTGGEEIGHGNEATYTLIAVRQNLDILSIDARRGYLSQQARVAEAEARVAERELRREVGIDYAAAIVARERTRVYQHLDSIYRDFERAAQLRYETETTAKLEYISAQQQARQTQLALSEAQLDERIALQDLNRWLGEDADYRPENQLMIDNEEWVMDNHPSLVLAQEKVRLAETQVKAEKAELLPKLYVQGGTQKIGDKSGYWTYEVGVSMPLFSAARSAKSKSGRLQHEAEMARQEHTQQQLNNDLRRLTATDDKWSDQLRYYRETELPLADEQQRVAIASYKEGAIGYIDFIQNMKEAAKVQLDYWTVYGEYMTNRMNMIYY</sequence>
<dbReference type="Pfam" id="PF00873">
    <property type="entry name" value="ACR_tran"/>
    <property type="match status" value="1"/>
</dbReference>
<dbReference type="Pfam" id="PF02321">
    <property type="entry name" value="OEP"/>
    <property type="match status" value="1"/>
</dbReference>
<keyword evidence="6 10" id="KW-0812">Transmembrane</keyword>
<dbReference type="Proteomes" id="UP000236735">
    <property type="component" value="Unassembled WGS sequence"/>
</dbReference>
<evidence type="ECO:0000256" key="1">
    <source>
        <dbReference type="ARBA" id="ARBA00004651"/>
    </source>
</evidence>
<dbReference type="PANTHER" id="PTHR32063">
    <property type="match status" value="1"/>
</dbReference>
<dbReference type="Gene3D" id="1.20.1640.10">
    <property type="entry name" value="Multidrug efflux transporter AcrB transmembrane domain"/>
    <property type="match status" value="2"/>
</dbReference>
<evidence type="ECO:0000256" key="6">
    <source>
        <dbReference type="ARBA" id="ARBA00022692"/>
    </source>
</evidence>
<keyword evidence="8 10" id="KW-0472">Membrane</keyword>
<feature type="transmembrane region" description="Helical" evidence="10">
    <location>
        <begin position="887"/>
        <end position="906"/>
    </location>
</feature>
<protein>
    <submittedName>
        <fullName evidence="11">Cobalt-zinc-cadmium resistance protein CzcA</fullName>
    </submittedName>
</protein>
<dbReference type="Gene3D" id="3.30.2090.10">
    <property type="entry name" value="Multidrug efflux transporter AcrB TolC docking domain, DN and DC subdomains"/>
    <property type="match status" value="2"/>
</dbReference>
<feature type="transmembrane region" description="Helical" evidence="10">
    <location>
        <begin position="549"/>
        <end position="568"/>
    </location>
</feature>
<keyword evidence="9" id="KW-0175">Coiled coil</keyword>
<accession>A0A1H5X6J1</accession>
<dbReference type="EMBL" id="FNUV01000008">
    <property type="protein sequence ID" value="SEG07342.1"/>
    <property type="molecule type" value="Genomic_DNA"/>
</dbReference>
<comment type="subcellular location">
    <subcellularLocation>
        <location evidence="1">Cell membrane</location>
        <topology evidence="1">Multi-pass membrane protein</topology>
    </subcellularLocation>
</comment>
<dbReference type="GO" id="GO:0005886">
    <property type="term" value="C:plasma membrane"/>
    <property type="evidence" value="ECO:0007669"/>
    <property type="project" value="UniProtKB-SubCell"/>
</dbReference>
<dbReference type="RefSeq" id="WP_103916175.1">
    <property type="nucleotide sequence ID" value="NZ_FNUV01000008.1"/>
</dbReference>
<reference evidence="11 12" key="1">
    <citation type="submission" date="2016-10" db="EMBL/GenBank/DDBJ databases">
        <authorList>
            <person name="de Groot N.N."/>
        </authorList>
    </citation>
    <scope>NUCLEOTIDE SEQUENCE [LARGE SCALE GENOMIC DNA]</scope>
    <source>
        <strain evidence="11 12">AR32</strain>
    </source>
</reference>
<dbReference type="Gene3D" id="1.20.1600.10">
    <property type="entry name" value="Outer membrane efflux proteins (OEP)"/>
    <property type="match status" value="1"/>
</dbReference>
<feature type="transmembrane region" description="Helical" evidence="10">
    <location>
        <begin position="477"/>
        <end position="498"/>
    </location>
</feature>
<keyword evidence="5" id="KW-1003">Cell membrane</keyword>
<dbReference type="NCBIfam" id="TIGR00914">
    <property type="entry name" value="2A0601"/>
    <property type="match status" value="1"/>
</dbReference>
<evidence type="ECO:0000256" key="7">
    <source>
        <dbReference type="ARBA" id="ARBA00022989"/>
    </source>
</evidence>
<feature type="transmembrane region" description="Helical" evidence="10">
    <location>
        <begin position="1017"/>
        <end position="1042"/>
    </location>
</feature>
<dbReference type="PANTHER" id="PTHR32063:SF24">
    <property type="entry name" value="CATION EFFLUX SYSTEM (ACRB_ACRD_ACRF FAMILY)"/>
    <property type="match status" value="1"/>
</dbReference>
<evidence type="ECO:0000256" key="4">
    <source>
        <dbReference type="ARBA" id="ARBA00022448"/>
    </source>
</evidence>